<dbReference type="PANTHER" id="PTHR13504:SF40">
    <property type="entry name" value="FIDO DOMAIN-CONTAINING PROTEIN"/>
    <property type="match status" value="1"/>
</dbReference>
<name>A0A510JFX9_9FUSO</name>
<reference evidence="4 5" key="1">
    <citation type="submission" date="2019-07" db="EMBL/GenBank/DDBJ databases">
        <title>Complete Genome Sequence of Leptotrichia hofstadii Strain JCM16775.</title>
        <authorList>
            <person name="Watanabe S."/>
            <person name="Cui L."/>
        </authorList>
    </citation>
    <scope>NUCLEOTIDE SEQUENCE [LARGE SCALE GENOMIC DNA]</scope>
    <source>
        <strain evidence="4 5">JCM16775</strain>
    </source>
</reference>
<sequence length="402" mass="47294">MNNYLELSKLYYQKANIEEELNKRLEHPCVYKTSLYISPILRGERVSKEVELFFLPIKNVLMLQDEIIQNSRDILNLSNELPEVALNYCVREIMVNEIIKSNGIEGVHTTKKDVYDSINSNKKYRFSGIVKKYKQITENKIQKINSAEEIRKIYDEVFSEEIVINSENKLDGKLFRKGIVHVTTGMKNVHLGDTTEELILEHIEKLIEFMNRKDINFLLKACITHYYFEYIHPFYDGNGRFGRLIFSMYLARKLDVFTGLSLSYSIFSKKEKYSKLFLNTSNSKNFGEITFFLIGMLELIKKGQESIMKMLEDKIEKLNFSRNYLNNLNLSDLEKDIMFVYIQNHIFSNSDLEDKELCKIINMSRPTLKNNIEQLIKKEYLTKISKKPITHVLSDKLQKVID</sequence>
<evidence type="ECO:0000256" key="1">
    <source>
        <dbReference type="PIRSR" id="PIRSR640198-1"/>
    </source>
</evidence>
<dbReference type="Pfam" id="PF02661">
    <property type="entry name" value="Fic"/>
    <property type="match status" value="1"/>
</dbReference>
<organism evidence="4 5">
    <name type="scientific">Leptotrichia hofstadii</name>
    <dbReference type="NCBI Taxonomy" id="157688"/>
    <lineage>
        <taxon>Bacteria</taxon>
        <taxon>Fusobacteriati</taxon>
        <taxon>Fusobacteriota</taxon>
        <taxon>Fusobacteriia</taxon>
        <taxon>Fusobacteriales</taxon>
        <taxon>Leptotrichiaceae</taxon>
        <taxon>Leptotrichia</taxon>
    </lineage>
</organism>
<dbReference type="Gene3D" id="1.10.3290.10">
    <property type="entry name" value="Fido-like domain"/>
    <property type="match status" value="1"/>
</dbReference>
<evidence type="ECO:0000256" key="2">
    <source>
        <dbReference type="PIRSR" id="PIRSR640198-2"/>
    </source>
</evidence>
<feature type="active site" evidence="1">
    <location>
        <position position="232"/>
    </location>
</feature>
<dbReference type="KEGG" id="lhf:JCM16775_0947"/>
<dbReference type="InterPro" id="IPR040198">
    <property type="entry name" value="Fido_containing"/>
</dbReference>
<keyword evidence="2" id="KW-0067">ATP-binding</keyword>
<gene>
    <name evidence="4" type="ORF">JCM16775_0947</name>
</gene>
<keyword evidence="5" id="KW-1185">Reference proteome</keyword>
<evidence type="ECO:0000259" key="3">
    <source>
        <dbReference type="PROSITE" id="PS51459"/>
    </source>
</evidence>
<dbReference type="RefSeq" id="WP_026746605.1">
    <property type="nucleotide sequence ID" value="NZ_AP019823.1"/>
</dbReference>
<keyword evidence="2" id="KW-0547">Nucleotide-binding</keyword>
<feature type="domain" description="Fido" evidence="3">
    <location>
        <begin position="145"/>
        <end position="295"/>
    </location>
</feature>
<dbReference type="SUPFAM" id="SSF140931">
    <property type="entry name" value="Fic-like"/>
    <property type="match status" value="1"/>
</dbReference>
<dbReference type="PROSITE" id="PS51459">
    <property type="entry name" value="FIDO"/>
    <property type="match status" value="1"/>
</dbReference>
<feature type="binding site" evidence="2">
    <location>
        <begin position="236"/>
        <end position="243"/>
    </location>
    <ligand>
        <name>ATP</name>
        <dbReference type="ChEBI" id="CHEBI:30616"/>
    </ligand>
</feature>
<accession>A0A510JFX9</accession>
<dbReference type="InterPro" id="IPR036388">
    <property type="entry name" value="WH-like_DNA-bd_sf"/>
</dbReference>
<dbReference type="OrthoDB" id="9813719at2"/>
<dbReference type="EMBL" id="AP019823">
    <property type="protein sequence ID" value="BBM38239.1"/>
    <property type="molecule type" value="Genomic_DNA"/>
</dbReference>
<dbReference type="InterPro" id="IPR003812">
    <property type="entry name" value="Fido"/>
</dbReference>
<dbReference type="GO" id="GO:0005524">
    <property type="term" value="F:ATP binding"/>
    <property type="evidence" value="ECO:0007669"/>
    <property type="project" value="UniProtKB-KW"/>
</dbReference>
<dbReference type="PANTHER" id="PTHR13504">
    <property type="entry name" value="FIDO DOMAIN-CONTAINING PROTEIN DDB_G0283145"/>
    <property type="match status" value="1"/>
</dbReference>
<evidence type="ECO:0000313" key="5">
    <source>
        <dbReference type="Proteomes" id="UP000321892"/>
    </source>
</evidence>
<dbReference type="Proteomes" id="UP000321892">
    <property type="component" value="Chromosome"/>
</dbReference>
<dbReference type="InterPro" id="IPR036597">
    <property type="entry name" value="Fido-like_dom_sf"/>
</dbReference>
<dbReference type="AlphaFoldDB" id="A0A510JFX9"/>
<evidence type="ECO:0000313" key="4">
    <source>
        <dbReference type="EMBL" id="BBM38239.1"/>
    </source>
</evidence>
<protein>
    <submittedName>
        <fullName evidence="4">Fic family protein</fullName>
    </submittedName>
</protein>
<proteinExistence type="predicted"/>
<dbReference type="Gene3D" id="1.10.10.10">
    <property type="entry name" value="Winged helix-like DNA-binding domain superfamily/Winged helix DNA-binding domain"/>
    <property type="match status" value="1"/>
</dbReference>